<feature type="compositionally biased region" description="Polar residues" evidence="3">
    <location>
        <begin position="263"/>
        <end position="276"/>
    </location>
</feature>
<keyword evidence="2" id="KW-0560">Oxidoreductase</keyword>
<feature type="region of interest" description="Disordered" evidence="3">
    <location>
        <begin position="263"/>
        <end position="285"/>
    </location>
</feature>
<accession>A0A017SIB1</accession>
<organism evidence="4 5">
    <name type="scientific">Aspergillus ruber (strain CBS 135680)</name>
    <dbReference type="NCBI Taxonomy" id="1388766"/>
    <lineage>
        <taxon>Eukaryota</taxon>
        <taxon>Fungi</taxon>
        <taxon>Dikarya</taxon>
        <taxon>Ascomycota</taxon>
        <taxon>Pezizomycotina</taxon>
        <taxon>Eurotiomycetes</taxon>
        <taxon>Eurotiomycetidae</taxon>
        <taxon>Eurotiales</taxon>
        <taxon>Aspergillaceae</taxon>
        <taxon>Aspergillus</taxon>
        <taxon>Aspergillus subgen. Aspergillus</taxon>
    </lineage>
</organism>
<comment type="similarity">
    <text evidence="1">Belongs to the short-chain dehydrogenases/reductases (SDR) family.</text>
</comment>
<dbReference type="AlphaFoldDB" id="A0A017SIB1"/>
<name>A0A017SIB1_ASPRC</name>
<dbReference type="GO" id="GO:0016491">
    <property type="term" value="F:oxidoreductase activity"/>
    <property type="evidence" value="ECO:0007669"/>
    <property type="project" value="UniProtKB-KW"/>
</dbReference>
<dbReference type="HOGENOM" id="CLU_040671_0_0_1"/>
<dbReference type="PRINTS" id="PR00081">
    <property type="entry name" value="GDHRDH"/>
</dbReference>
<evidence type="ECO:0000256" key="2">
    <source>
        <dbReference type="ARBA" id="ARBA00023002"/>
    </source>
</evidence>
<sequence>MTDNHPSPDYSRPQFPAHNEPRVWVITAGDSPTGISVTRQILAHGDYAFVGLAHSNLDRDECRRDGFEAFMAEVESHSDEGWGERLKSVPLDIRMMGECQAVVADAIATFGKVDILLCCTSQALIGTVEELAASQHTLNFIRDQFEVNYFGPLNIVKASLPHMRRQRSGHIMILSSITSHIGTPGLGMYCAAGWALEGFCDSLAYEIAPFNVKLTIFECSIEIGILTNLVTSVPPIVPAYSPSANHAPLFRVLLNRLIPRLPSSESQGQQNHNQNPGEDGPFSVPEIISTYPPLSSAHLEVLTAETVYAITAIGGHENPPSRHIVGQEGVASVKEKLKTVSEELEDFIQSSFAVDFAADSPSCRPPKDNDTPMGGTEQ</sequence>
<evidence type="ECO:0000256" key="1">
    <source>
        <dbReference type="ARBA" id="ARBA00006484"/>
    </source>
</evidence>
<evidence type="ECO:0000256" key="3">
    <source>
        <dbReference type="SAM" id="MobiDB-lite"/>
    </source>
</evidence>
<feature type="region of interest" description="Disordered" evidence="3">
    <location>
        <begin position="357"/>
        <end position="378"/>
    </location>
</feature>
<evidence type="ECO:0000313" key="5">
    <source>
        <dbReference type="Proteomes" id="UP000019804"/>
    </source>
</evidence>
<proteinExistence type="inferred from homology"/>
<dbReference type="PANTHER" id="PTHR43976:SF16">
    <property type="entry name" value="SHORT-CHAIN DEHYDROGENASE_REDUCTASE FAMILY PROTEIN"/>
    <property type="match status" value="1"/>
</dbReference>
<reference evidence="5" key="1">
    <citation type="journal article" date="2014" name="Nat. Commun.">
        <title>Genomic adaptations of the halophilic Dead Sea filamentous fungus Eurotium rubrum.</title>
        <authorList>
            <person name="Kis-Papo T."/>
            <person name="Weig A.R."/>
            <person name="Riley R."/>
            <person name="Persoh D."/>
            <person name="Salamov A."/>
            <person name="Sun H."/>
            <person name="Lipzen A."/>
            <person name="Wasser S.P."/>
            <person name="Rambold G."/>
            <person name="Grigoriev I.V."/>
            <person name="Nevo E."/>
        </authorList>
    </citation>
    <scope>NUCLEOTIDE SEQUENCE [LARGE SCALE GENOMIC DNA]</scope>
    <source>
        <strain evidence="5">CBS 135680</strain>
    </source>
</reference>
<evidence type="ECO:0000313" key="4">
    <source>
        <dbReference type="EMBL" id="EYE96702.1"/>
    </source>
</evidence>
<dbReference type="InterPro" id="IPR002347">
    <property type="entry name" value="SDR_fam"/>
</dbReference>
<dbReference type="InterPro" id="IPR051911">
    <property type="entry name" value="SDR_oxidoreductase"/>
</dbReference>
<dbReference type="Gene3D" id="3.40.50.720">
    <property type="entry name" value="NAD(P)-binding Rossmann-like Domain"/>
    <property type="match status" value="1"/>
</dbReference>
<dbReference type="OrthoDB" id="1933717at2759"/>
<dbReference type="PANTHER" id="PTHR43976">
    <property type="entry name" value="SHORT CHAIN DEHYDROGENASE"/>
    <property type="match status" value="1"/>
</dbReference>
<dbReference type="SUPFAM" id="SSF51735">
    <property type="entry name" value="NAD(P)-binding Rossmann-fold domains"/>
    <property type="match status" value="1"/>
</dbReference>
<gene>
    <name evidence="4" type="ORF">EURHEDRAFT_401148</name>
</gene>
<dbReference type="Proteomes" id="UP000019804">
    <property type="component" value="Unassembled WGS sequence"/>
</dbReference>
<dbReference type="EMBL" id="KK088417">
    <property type="protein sequence ID" value="EYE96702.1"/>
    <property type="molecule type" value="Genomic_DNA"/>
</dbReference>
<dbReference type="GeneID" id="63695183"/>
<dbReference type="RefSeq" id="XP_040640390.1">
    <property type="nucleotide sequence ID" value="XM_040780059.1"/>
</dbReference>
<keyword evidence="5" id="KW-1185">Reference proteome</keyword>
<dbReference type="Pfam" id="PF00106">
    <property type="entry name" value="adh_short"/>
    <property type="match status" value="1"/>
</dbReference>
<dbReference type="InterPro" id="IPR036291">
    <property type="entry name" value="NAD(P)-bd_dom_sf"/>
</dbReference>
<dbReference type="STRING" id="1388766.A0A017SIB1"/>
<protein>
    <submittedName>
        <fullName evidence="4">Short chain dehydrogenase/reductase family protein</fullName>
    </submittedName>
</protein>